<keyword evidence="9 13" id="KW-1133">Transmembrane helix</keyword>
<keyword evidence="11 13" id="KW-0472">Membrane</keyword>
<comment type="subcellular location">
    <subcellularLocation>
        <location evidence="2">Cell membrane</location>
        <topology evidence="2">Multi-pass membrane protein</topology>
    </subcellularLocation>
</comment>
<feature type="transmembrane region" description="Helical" evidence="13">
    <location>
        <begin position="239"/>
        <end position="256"/>
    </location>
</feature>
<dbReference type="InterPro" id="IPR050222">
    <property type="entry name" value="MATE_MdtK"/>
</dbReference>
<keyword evidence="10" id="KW-0406">Ion transport</keyword>
<keyword evidence="7" id="KW-1003">Cell membrane</keyword>
<dbReference type="PANTHER" id="PTHR43298">
    <property type="entry name" value="MULTIDRUG RESISTANCE PROTEIN NORM-RELATED"/>
    <property type="match status" value="1"/>
</dbReference>
<feature type="transmembrane region" description="Helical" evidence="13">
    <location>
        <begin position="362"/>
        <end position="380"/>
    </location>
</feature>
<keyword evidence="5" id="KW-0813">Transport</keyword>
<dbReference type="Proteomes" id="UP001139006">
    <property type="component" value="Unassembled WGS sequence"/>
</dbReference>
<feature type="transmembrane region" description="Helical" evidence="13">
    <location>
        <begin position="171"/>
        <end position="191"/>
    </location>
</feature>
<dbReference type="GO" id="GO:0015297">
    <property type="term" value="F:antiporter activity"/>
    <property type="evidence" value="ECO:0007669"/>
    <property type="project" value="UniProtKB-KW"/>
</dbReference>
<evidence type="ECO:0000256" key="3">
    <source>
        <dbReference type="ARBA" id="ARBA00010199"/>
    </source>
</evidence>
<evidence type="ECO:0000313" key="15">
    <source>
        <dbReference type="Proteomes" id="UP001139006"/>
    </source>
</evidence>
<comment type="similarity">
    <text evidence="3">Belongs to the multi antimicrobial extrusion (MATE) (TC 2.A.66.1) family.</text>
</comment>
<protein>
    <recommendedName>
        <fullName evidence="4">Probable multidrug resistance protein NorM</fullName>
    </recommendedName>
    <alternativeName>
        <fullName evidence="12">Multidrug-efflux transporter</fullName>
    </alternativeName>
</protein>
<dbReference type="PANTHER" id="PTHR43298:SF2">
    <property type="entry name" value="FMN_FAD EXPORTER YEEO-RELATED"/>
    <property type="match status" value="1"/>
</dbReference>
<evidence type="ECO:0000256" key="1">
    <source>
        <dbReference type="ARBA" id="ARBA00003408"/>
    </source>
</evidence>
<feature type="transmembrane region" description="Helical" evidence="13">
    <location>
        <begin position="262"/>
        <end position="282"/>
    </location>
</feature>
<evidence type="ECO:0000256" key="4">
    <source>
        <dbReference type="ARBA" id="ARBA00020268"/>
    </source>
</evidence>
<dbReference type="Pfam" id="PF01554">
    <property type="entry name" value="MatE"/>
    <property type="match status" value="2"/>
</dbReference>
<feature type="transmembrane region" description="Helical" evidence="13">
    <location>
        <begin position="59"/>
        <end position="83"/>
    </location>
</feature>
<dbReference type="EMBL" id="JAIULA010000013">
    <property type="protein sequence ID" value="MCP0887176.1"/>
    <property type="molecule type" value="Genomic_DNA"/>
</dbReference>
<gene>
    <name evidence="14" type="ORF">LB941_07495</name>
</gene>
<organism evidence="14 15">
    <name type="scientific">Ligilactobacillus ubinensis</name>
    <dbReference type="NCBI Taxonomy" id="2876789"/>
    <lineage>
        <taxon>Bacteria</taxon>
        <taxon>Bacillati</taxon>
        <taxon>Bacillota</taxon>
        <taxon>Bacilli</taxon>
        <taxon>Lactobacillales</taxon>
        <taxon>Lactobacillaceae</taxon>
        <taxon>Ligilactobacillus</taxon>
    </lineage>
</organism>
<accession>A0A9X2JMM8</accession>
<comment type="function">
    <text evidence="1">Multidrug efflux pump.</text>
</comment>
<evidence type="ECO:0000256" key="10">
    <source>
        <dbReference type="ARBA" id="ARBA00023065"/>
    </source>
</evidence>
<proteinExistence type="inferred from homology"/>
<feature type="transmembrane region" description="Helical" evidence="13">
    <location>
        <begin position="95"/>
        <end position="117"/>
    </location>
</feature>
<evidence type="ECO:0000256" key="13">
    <source>
        <dbReference type="SAM" id="Phobius"/>
    </source>
</evidence>
<evidence type="ECO:0000256" key="2">
    <source>
        <dbReference type="ARBA" id="ARBA00004651"/>
    </source>
</evidence>
<evidence type="ECO:0000313" key="14">
    <source>
        <dbReference type="EMBL" id="MCP0887176.1"/>
    </source>
</evidence>
<feature type="transmembrane region" description="Helical" evidence="13">
    <location>
        <begin position="392"/>
        <end position="412"/>
    </location>
</feature>
<evidence type="ECO:0000256" key="9">
    <source>
        <dbReference type="ARBA" id="ARBA00022989"/>
    </source>
</evidence>
<dbReference type="GO" id="GO:0006811">
    <property type="term" value="P:monoatomic ion transport"/>
    <property type="evidence" value="ECO:0007669"/>
    <property type="project" value="UniProtKB-KW"/>
</dbReference>
<dbReference type="GO" id="GO:0042910">
    <property type="term" value="F:xenobiotic transmembrane transporter activity"/>
    <property type="evidence" value="ECO:0007669"/>
    <property type="project" value="InterPro"/>
</dbReference>
<evidence type="ECO:0000256" key="5">
    <source>
        <dbReference type="ARBA" id="ARBA00022448"/>
    </source>
</evidence>
<comment type="caution">
    <text evidence="14">The sequence shown here is derived from an EMBL/GenBank/DDBJ whole genome shotgun (WGS) entry which is preliminary data.</text>
</comment>
<evidence type="ECO:0000256" key="6">
    <source>
        <dbReference type="ARBA" id="ARBA00022449"/>
    </source>
</evidence>
<feature type="transmembrane region" description="Helical" evidence="13">
    <location>
        <begin position="418"/>
        <end position="442"/>
    </location>
</feature>
<evidence type="ECO:0000256" key="7">
    <source>
        <dbReference type="ARBA" id="ARBA00022475"/>
    </source>
</evidence>
<dbReference type="AlphaFoldDB" id="A0A9X2JMM8"/>
<feature type="transmembrane region" description="Helical" evidence="13">
    <location>
        <begin position="197"/>
        <end position="218"/>
    </location>
</feature>
<name>A0A9X2JMM8_9LACO</name>
<dbReference type="InterPro" id="IPR002528">
    <property type="entry name" value="MATE_fam"/>
</dbReference>
<feature type="transmembrane region" description="Helical" evidence="13">
    <location>
        <begin position="323"/>
        <end position="342"/>
    </location>
</feature>
<dbReference type="PIRSF" id="PIRSF006603">
    <property type="entry name" value="DinF"/>
    <property type="match status" value="1"/>
</dbReference>
<keyword evidence="6" id="KW-0050">Antiport</keyword>
<keyword evidence="8 13" id="KW-0812">Transmembrane</keyword>
<sequence length="453" mass="50164">MQHLLKKYFSSESFDYQFVFSLLGPVVIDQFFLVSFNFLNTAMISSSGEAAISAVNTVGSINIFLIQIFVAVGLGGTVLIAQYYGHKEIHMLSRVVNGTVFGAVLIATALAIVFGLLHNVLLNLLFGNASAAVMANSRLYLIGVLLSYPFESTVEGTNGCLRGIGRTKSSLQLSLLMNMLYLLLNIILITWLHMGILGMIISLNISRWIAAFLAILMLKRQSSLFYLKMRTMLHIDWTMVRKVVLVSIPFAAESFFFNGGKIIIQMMIVSLGTSVIVTNAIAGSWTSLSEIIPSALASALVPIVGQSIGRHNIHDARKITRSFLGLGILSFILVDFLLIISFNKGILLFSPAPKLIPAIFKIYLIFMVMHILVWSFSFILPSTLRAAGDGKFTTIVSLITMWLFRVLGGYIVGIKLGFGLPGIAIIMVLEWAVRGFIFLWRFRGKKWHNHRLI</sequence>
<dbReference type="GO" id="GO:0005886">
    <property type="term" value="C:plasma membrane"/>
    <property type="evidence" value="ECO:0007669"/>
    <property type="project" value="UniProtKB-SubCell"/>
</dbReference>
<dbReference type="RefSeq" id="WP_253360815.1">
    <property type="nucleotide sequence ID" value="NZ_JAIULA010000013.1"/>
</dbReference>
<dbReference type="InterPro" id="IPR048279">
    <property type="entry name" value="MdtK-like"/>
</dbReference>
<evidence type="ECO:0000256" key="11">
    <source>
        <dbReference type="ARBA" id="ARBA00023136"/>
    </source>
</evidence>
<reference evidence="14 15" key="1">
    <citation type="journal article" date="2023" name="Int. J. Syst. Evol. Microbiol.">
        <title>Ligilactobacillus ubinensis sp. nov., a novel species isolated from the wild ferment of a durian fruit (Durio zibethinus).</title>
        <authorList>
            <person name="Heng Y.C."/>
            <person name="Menon N."/>
            <person name="Chen B."/>
            <person name="Loo B.Z.L."/>
            <person name="Wong G.W.J."/>
            <person name="Lim A.C.H."/>
            <person name="Silvaraju S."/>
            <person name="Kittelmann S."/>
        </authorList>
    </citation>
    <scope>NUCLEOTIDE SEQUENCE [LARGE SCALE GENOMIC DNA]</scope>
    <source>
        <strain evidence="14 15">WILCCON 0076</strain>
    </source>
</reference>
<evidence type="ECO:0000256" key="12">
    <source>
        <dbReference type="ARBA" id="ARBA00031636"/>
    </source>
</evidence>
<evidence type="ECO:0000256" key="8">
    <source>
        <dbReference type="ARBA" id="ARBA00022692"/>
    </source>
</evidence>
<feature type="transmembrane region" description="Helical" evidence="13">
    <location>
        <begin position="20"/>
        <end position="39"/>
    </location>
</feature>
<keyword evidence="15" id="KW-1185">Reference proteome</keyword>